<feature type="binding site" evidence="11">
    <location>
        <position position="62"/>
    </location>
    <ligand>
        <name>Zn(2+)</name>
        <dbReference type="ChEBI" id="CHEBI:29105"/>
        <label>1</label>
    </ligand>
</feature>
<feature type="binding site" evidence="11">
    <location>
        <position position="819"/>
    </location>
    <ligand>
        <name>Zn(2+)</name>
        <dbReference type="ChEBI" id="CHEBI:29105"/>
        <label>2</label>
    </ligand>
</feature>
<dbReference type="InterPro" id="IPR006592">
    <property type="entry name" value="RNA_pol_N"/>
</dbReference>
<dbReference type="AlphaFoldDB" id="A0A168EFB1"/>
<dbReference type="NCBIfam" id="TIGR02386">
    <property type="entry name" value="rpoC_TIGR"/>
    <property type="match status" value="1"/>
</dbReference>
<dbReference type="EC" id="2.7.7.6" evidence="11"/>
<dbReference type="RefSeq" id="WP_068537343.1">
    <property type="nucleotide sequence ID" value="NZ_LVJH01000063.1"/>
</dbReference>
<protein>
    <recommendedName>
        <fullName evidence="11">DNA-directed RNA polymerase subunit beta'</fullName>
        <shortName evidence="11">RNAP subunit beta'</shortName>
        <ecNumber evidence="11">2.7.7.6</ecNumber>
    </recommendedName>
    <alternativeName>
        <fullName evidence="11">RNA polymerase subunit beta'</fullName>
    </alternativeName>
    <alternativeName>
        <fullName evidence="11">Transcriptase subunit beta'</fullName>
    </alternativeName>
</protein>
<dbReference type="InterPro" id="IPR044893">
    <property type="entry name" value="RNA_pol_Rpb1_clamp_domain"/>
</dbReference>
<accession>A0A168EFB1</accession>
<feature type="binding site" evidence="11">
    <location>
        <position position="453"/>
    </location>
    <ligand>
        <name>Mg(2+)</name>
        <dbReference type="ChEBI" id="CHEBI:18420"/>
    </ligand>
</feature>
<dbReference type="InterPro" id="IPR007066">
    <property type="entry name" value="RNA_pol_Rpb1_3"/>
</dbReference>
<evidence type="ECO:0000256" key="8">
    <source>
        <dbReference type="ARBA" id="ARBA00022842"/>
    </source>
</evidence>
<dbReference type="InterPro" id="IPR007081">
    <property type="entry name" value="RNA_pol_Rpb1_5"/>
</dbReference>
<evidence type="ECO:0000256" key="4">
    <source>
        <dbReference type="ARBA" id="ARBA00022679"/>
    </source>
</evidence>
<keyword evidence="15" id="KW-1185">Reference proteome</keyword>
<organism evidence="14 15">
    <name type="scientific">Paenibacillus glacialis</name>
    <dbReference type="NCBI Taxonomy" id="494026"/>
    <lineage>
        <taxon>Bacteria</taxon>
        <taxon>Bacillati</taxon>
        <taxon>Bacillota</taxon>
        <taxon>Bacilli</taxon>
        <taxon>Bacillales</taxon>
        <taxon>Paenibacillaceae</taxon>
        <taxon>Paenibacillus</taxon>
    </lineage>
</organism>
<comment type="cofactor">
    <cofactor evidence="11">
        <name>Mg(2+)</name>
        <dbReference type="ChEBI" id="CHEBI:18420"/>
    </cofactor>
    <text evidence="11">Binds 1 Mg(2+) ion per subunit.</text>
</comment>
<dbReference type="Pfam" id="PF04997">
    <property type="entry name" value="RNA_pol_Rpb1_1"/>
    <property type="match status" value="1"/>
</dbReference>
<reference evidence="14 15" key="1">
    <citation type="submission" date="2016-03" db="EMBL/GenBank/DDBJ databases">
        <title>Draft genome sequence of Paenibacillus glacialis DSM 22343.</title>
        <authorList>
            <person name="Shin S.-K."/>
            <person name="Yi H."/>
        </authorList>
    </citation>
    <scope>NUCLEOTIDE SEQUENCE [LARGE SCALE GENOMIC DNA]</scope>
    <source>
        <strain evidence="14 15">DSM 22343</strain>
    </source>
</reference>
<dbReference type="OrthoDB" id="9815296at2"/>
<feature type="binding site" evidence="11">
    <location>
        <position position="449"/>
    </location>
    <ligand>
        <name>Mg(2+)</name>
        <dbReference type="ChEBI" id="CHEBI:18420"/>
    </ligand>
</feature>
<name>A0A168EFB1_9BACL</name>
<keyword evidence="3 11" id="KW-0240">DNA-directed RNA polymerase</keyword>
<feature type="binding site" evidence="11">
    <location>
        <position position="903"/>
    </location>
    <ligand>
        <name>Zn(2+)</name>
        <dbReference type="ChEBI" id="CHEBI:29105"/>
        <label>2</label>
    </ligand>
</feature>
<evidence type="ECO:0000256" key="5">
    <source>
        <dbReference type="ARBA" id="ARBA00022695"/>
    </source>
</evidence>
<dbReference type="GO" id="GO:0008270">
    <property type="term" value="F:zinc ion binding"/>
    <property type="evidence" value="ECO:0007669"/>
    <property type="project" value="UniProtKB-UniRule"/>
</dbReference>
<comment type="function">
    <text evidence="1 11 12">DNA-dependent RNA polymerase catalyzes the transcription of DNA into RNA using the four ribonucleoside triphosphates as substrates.</text>
</comment>
<keyword evidence="6 11" id="KW-0479">Metal-binding</keyword>
<dbReference type="Gene3D" id="2.40.40.20">
    <property type="match status" value="1"/>
</dbReference>
<dbReference type="EMBL" id="LVJH01000063">
    <property type="protein sequence ID" value="OAB35156.1"/>
    <property type="molecule type" value="Genomic_DNA"/>
</dbReference>
<comment type="caution">
    <text evidence="14">The sequence shown here is derived from an EMBL/GenBank/DDBJ whole genome shotgun (WGS) entry which is preliminary data.</text>
</comment>
<dbReference type="Proteomes" id="UP000076967">
    <property type="component" value="Unassembled WGS sequence"/>
</dbReference>
<evidence type="ECO:0000313" key="15">
    <source>
        <dbReference type="Proteomes" id="UP000076967"/>
    </source>
</evidence>
<evidence type="ECO:0000256" key="2">
    <source>
        <dbReference type="ARBA" id="ARBA00006460"/>
    </source>
</evidence>
<dbReference type="FunFam" id="1.10.40.90:FF:000001">
    <property type="entry name" value="DNA-directed RNA polymerase subunit beta"/>
    <property type="match status" value="1"/>
</dbReference>
<comment type="cofactor">
    <cofactor evidence="11">
        <name>Zn(2+)</name>
        <dbReference type="ChEBI" id="CHEBI:29105"/>
    </cofactor>
    <text evidence="11">Binds 2 Zn(2+) ions per subunit.</text>
</comment>
<dbReference type="CDD" id="cd01609">
    <property type="entry name" value="RNAP_beta'_N"/>
    <property type="match status" value="1"/>
</dbReference>
<dbReference type="InterPro" id="IPR007083">
    <property type="entry name" value="RNA_pol_Rpb1_4"/>
</dbReference>
<gene>
    <name evidence="11" type="primary">rpoC</name>
    <name evidence="14" type="ORF">PGLA_22450</name>
</gene>
<proteinExistence type="inferred from homology"/>
<dbReference type="Pfam" id="PF04983">
    <property type="entry name" value="RNA_pol_Rpb1_3"/>
    <property type="match status" value="1"/>
</dbReference>
<keyword evidence="8 11" id="KW-0460">Magnesium</keyword>
<comment type="subunit">
    <text evidence="11">The RNAP catalytic core consists of 2 alpha, 1 beta, 1 beta' and 1 omega subunit. When a sigma factor is associated with the core the holoenzyme is formed, which can initiate transcription.</text>
</comment>
<dbReference type="Gene3D" id="1.10.132.30">
    <property type="match status" value="1"/>
</dbReference>
<evidence type="ECO:0000256" key="1">
    <source>
        <dbReference type="ARBA" id="ARBA00004026"/>
    </source>
</evidence>
<feature type="binding site" evidence="11">
    <location>
        <position position="893"/>
    </location>
    <ligand>
        <name>Zn(2+)</name>
        <dbReference type="ChEBI" id="CHEBI:29105"/>
        <label>2</label>
    </ligand>
</feature>
<keyword evidence="5 11" id="KW-0548">Nucleotidyltransferase</keyword>
<dbReference type="FunFam" id="1.10.150.390:FF:000002">
    <property type="entry name" value="DNA-directed RNA polymerase subunit beta"/>
    <property type="match status" value="1"/>
</dbReference>
<dbReference type="Gene3D" id="1.10.1790.20">
    <property type="match status" value="1"/>
</dbReference>
<dbReference type="HAMAP" id="MF_01322">
    <property type="entry name" value="RNApol_bact_RpoC"/>
    <property type="match status" value="1"/>
</dbReference>
<dbReference type="Gene3D" id="1.10.150.390">
    <property type="match status" value="1"/>
</dbReference>
<dbReference type="Gene3D" id="4.10.860.120">
    <property type="entry name" value="RNA polymerase II, clamp domain"/>
    <property type="match status" value="1"/>
</dbReference>
<dbReference type="GO" id="GO:0000428">
    <property type="term" value="C:DNA-directed RNA polymerase complex"/>
    <property type="evidence" value="ECO:0007669"/>
    <property type="project" value="UniProtKB-KW"/>
</dbReference>
<dbReference type="Gene3D" id="1.10.40.90">
    <property type="match status" value="1"/>
</dbReference>
<sequence>MLDVNNFEYMKIGLASPEKIRSWSRGEVKKPETINYRTLKPEKEGLFCEKIFGPTKDWECHCGKYKRVRYKGVVCDRCGVEVTRAKVRRERMGHIELAAPVSHIWYFKGIPSRMGLALDMSPRSLEEIIYFASYVVTDPGETPLERKQLLSEKEYRSYREKYGYGFHAGMGAEAVKKLLQDIDVDKELVFLKEELRTAQGQRRNRAIKRLEVIEAFRNSGNKPEWMIMDVLPVIPPELRPMVQLDGGRFATSDLNDLYRRVINRNNRLKRLLDLGAPDIIVQNEKRMLQEAVDALIDNGRRGRPVTGPGNRPLKSLSHMLKGKQGRFRQNLLGKRVDYSGRSVIVVGPYLKMYQCGLPKKMALELFKPFVMKELVNKGLAHNIKSAKRKVERVSPEVWDVLEEVIKEHPVLLNRAPTLHRLGIQAFEPILVEGHAIRLHPLVCTAYNADFDGDQMAVHVPLSAEAQAEARILMLASGNILNPKDGKPVVTPSQDMVLGTFYLTMDNKEEKGSGMILRTVNDAVSAYQRGTAGLHARVAIPVKALGKTNFTEKQQNAMLITTIGKIIFNEIYPSSFPYINEATRDNLFNGTPERYFVYEKGADIRALIDSLPIAGAVGKEYLGQIIARCFETYHTTKTSVILDQIKQLGFTYSTRSGITVAVSDVIVPKEKDEILLASDAKVSVVTNQYRRGLITNEERYDRVIGIWSKTKDEITEVLMKSMDRYNNIMLMVDSKARGNKSQITQLGGMRGLMANPSGRIIELPIKSNFREGLTVLEYFLSTHGARKGLADTALRTADSGYLTRRLVDVAQDVIVREEDCGTDKGFSVAKIQDGKEVIEDLYDRIEGRYCFETVRHPQTGEVIVNRNDLIDSDKATAIVEAGVEKLQIRSVLSCRARHGVCKTCYGRNLATGKHVEIGEAVGIIAAQSIGEPGTQLTMRTFHTGGVAGDDITQGLPRIQELFEARIPKGQATISEIDGVVKEIRETKDRREIEVQGEAETKTYLVTYGSRLRVSEGQEIEAGDELTDGSIDPKEILRIKGIRGVQNYILQEVQRVYRNQGVEINDKHIEVMIKQMLRKIRIVDAGETTLLPGAFSDIHEYEAANKVAIISGKEPAVAKPVLLGITKASLETDSFLSAASFQETTRVLTDAAIKGKVDKLLGLKENVIIGKLIPAGTGLNRYRSVTYADPELLNKAPNALEPVTVE</sequence>
<dbReference type="Gene3D" id="2.40.50.100">
    <property type="match status" value="1"/>
</dbReference>
<evidence type="ECO:0000256" key="3">
    <source>
        <dbReference type="ARBA" id="ARBA00022478"/>
    </source>
</evidence>
<dbReference type="InterPro" id="IPR045867">
    <property type="entry name" value="DNA-dir_RpoC_beta_prime"/>
</dbReference>
<evidence type="ECO:0000256" key="10">
    <source>
        <dbReference type="ARBA" id="ARBA00048552"/>
    </source>
</evidence>
<dbReference type="SMART" id="SM00663">
    <property type="entry name" value="RPOLA_N"/>
    <property type="match status" value="1"/>
</dbReference>
<dbReference type="Pfam" id="PF00623">
    <property type="entry name" value="RNA_pol_Rpb1_2"/>
    <property type="match status" value="1"/>
</dbReference>
<evidence type="ECO:0000259" key="13">
    <source>
        <dbReference type="SMART" id="SM00663"/>
    </source>
</evidence>
<feature type="binding site" evidence="11">
    <location>
        <position position="900"/>
    </location>
    <ligand>
        <name>Zn(2+)</name>
        <dbReference type="ChEBI" id="CHEBI:29105"/>
        <label>2</label>
    </ligand>
</feature>
<dbReference type="FunFam" id="4.10.860.120:FF:000001">
    <property type="entry name" value="DNA-directed RNA polymerase subunit beta"/>
    <property type="match status" value="1"/>
</dbReference>
<dbReference type="Pfam" id="PF04998">
    <property type="entry name" value="RNA_pol_Rpb1_5"/>
    <property type="match status" value="1"/>
</dbReference>
<dbReference type="GO" id="GO:0006351">
    <property type="term" value="P:DNA-templated transcription"/>
    <property type="evidence" value="ECO:0007669"/>
    <property type="project" value="UniProtKB-UniRule"/>
</dbReference>
<dbReference type="SUPFAM" id="SSF64484">
    <property type="entry name" value="beta and beta-prime subunits of DNA dependent RNA-polymerase"/>
    <property type="match status" value="1"/>
</dbReference>
<dbReference type="STRING" id="494026.PGLA_22450"/>
<keyword evidence="9 11" id="KW-0804">Transcription</keyword>
<evidence type="ECO:0000256" key="6">
    <source>
        <dbReference type="ARBA" id="ARBA00022723"/>
    </source>
</evidence>
<keyword evidence="7 11" id="KW-0862">Zinc</keyword>
<dbReference type="InterPro" id="IPR000722">
    <property type="entry name" value="RNA_pol_asu"/>
</dbReference>
<feature type="domain" description="RNA polymerase N-terminal" evidence="13">
    <location>
        <begin position="224"/>
        <end position="503"/>
    </location>
</feature>
<dbReference type="GO" id="GO:0003899">
    <property type="term" value="F:DNA-directed RNA polymerase activity"/>
    <property type="evidence" value="ECO:0007669"/>
    <property type="project" value="UniProtKB-UniRule"/>
</dbReference>
<dbReference type="GO" id="GO:0000287">
    <property type="term" value="F:magnesium ion binding"/>
    <property type="evidence" value="ECO:0007669"/>
    <property type="project" value="UniProtKB-UniRule"/>
</dbReference>
<dbReference type="PANTHER" id="PTHR19376">
    <property type="entry name" value="DNA-DIRECTED RNA POLYMERASE"/>
    <property type="match status" value="1"/>
</dbReference>
<evidence type="ECO:0000256" key="12">
    <source>
        <dbReference type="RuleBase" id="RU004279"/>
    </source>
</evidence>
<dbReference type="Pfam" id="PF05000">
    <property type="entry name" value="RNA_pol_Rpb1_4"/>
    <property type="match status" value="1"/>
</dbReference>
<feature type="binding site" evidence="11">
    <location>
        <position position="78"/>
    </location>
    <ligand>
        <name>Zn(2+)</name>
        <dbReference type="ChEBI" id="CHEBI:29105"/>
        <label>1</label>
    </ligand>
</feature>
<comment type="similarity">
    <text evidence="2 11 12">Belongs to the RNA polymerase beta' chain family.</text>
</comment>
<evidence type="ECO:0000256" key="11">
    <source>
        <dbReference type="HAMAP-Rule" id="MF_01322"/>
    </source>
</evidence>
<dbReference type="GO" id="GO:0003677">
    <property type="term" value="F:DNA binding"/>
    <property type="evidence" value="ECO:0007669"/>
    <property type="project" value="UniProtKB-UniRule"/>
</dbReference>
<evidence type="ECO:0000256" key="7">
    <source>
        <dbReference type="ARBA" id="ARBA00022833"/>
    </source>
</evidence>
<feature type="binding site" evidence="11">
    <location>
        <position position="451"/>
    </location>
    <ligand>
        <name>Mg(2+)</name>
        <dbReference type="ChEBI" id="CHEBI:18420"/>
    </ligand>
</feature>
<evidence type="ECO:0000313" key="14">
    <source>
        <dbReference type="EMBL" id="OAB35156.1"/>
    </source>
</evidence>
<feature type="binding site" evidence="11">
    <location>
        <position position="75"/>
    </location>
    <ligand>
        <name>Zn(2+)</name>
        <dbReference type="ChEBI" id="CHEBI:29105"/>
        <label>1</label>
    </ligand>
</feature>
<dbReference type="PANTHER" id="PTHR19376:SF54">
    <property type="entry name" value="DNA-DIRECTED RNA POLYMERASE SUBUNIT BETA"/>
    <property type="match status" value="1"/>
</dbReference>
<dbReference type="CDD" id="cd02655">
    <property type="entry name" value="RNAP_beta'_C"/>
    <property type="match status" value="1"/>
</dbReference>
<comment type="catalytic activity">
    <reaction evidence="10 11 12">
        <text>RNA(n) + a ribonucleoside 5'-triphosphate = RNA(n+1) + diphosphate</text>
        <dbReference type="Rhea" id="RHEA:21248"/>
        <dbReference type="Rhea" id="RHEA-COMP:14527"/>
        <dbReference type="Rhea" id="RHEA-COMP:17342"/>
        <dbReference type="ChEBI" id="CHEBI:33019"/>
        <dbReference type="ChEBI" id="CHEBI:61557"/>
        <dbReference type="ChEBI" id="CHEBI:140395"/>
        <dbReference type="EC" id="2.7.7.6"/>
    </reaction>
</comment>
<keyword evidence="4 11" id="KW-0808">Transferase</keyword>
<feature type="binding site" evidence="11">
    <location>
        <position position="60"/>
    </location>
    <ligand>
        <name>Zn(2+)</name>
        <dbReference type="ChEBI" id="CHEBI:29105"/>
        <label>1</label>
    </ligand>
</feature>
<dbReference type="Gene3D" id="1.10.274.100">
    <property type="entry name" value="RNA polymerase Rpb1, domain 3"/>
    <property type="match status" value="1"/>
</dbReference>
<dbReference type="InterPro" id="IPR012754">
    <property type="entry name" value="DNA-dir_RpoC_beta_prime_bact"/>
</dbReference>
<dbReference type="InterPro" id="IPR042102">
    <property type="entry name" value="RNA_pol_Rpb1_3_sf"/>
</dbReference>
<dbReference type="InterPro" id="IPR038120">
    <property type="entry name" value="Rpb1_funnel_sf"/>
</dbReference>
<evidence type="ECO:0000256" key="9">
    <source>
        <dbReference type="ARBA" id="ARBA00023163"/>
    </source>
</evidence>
<dbReference type="InterPro" id="IPR007080">
    <property type="entry name" value="RNA_pol_Rpb1_1"/>
</dbReference>